<comment type="caution">
    <text evidence="2">The sequence shown here is derived from an EMBL/GenBank/DDBJ whole genome shotgun (WGS) entry which is preliminary data.</text>
</comment>
<keyword evidence="1" id="KW-1133">Transmembrane helix</keyword>
<feature type="transmembrane region" description="Helical" evidence="1">
    <location>
        <begin position="198"/>
        <end position="222"/>
    </location>
</feature>
<dbReference type="AlphaFoldDB" id="A0A8S2MM21"/>
<organism evidence="2 3">
    <name type="scientific">Rotaria magnacalcarata</name>
    <dbReference type="NCBI Taxonomy" id="392030"/>
    <lineage>
        <taxon>Eukaryota</taxon>
        <taxon>Metazoa</taxon>
        <taxon>Spiralia</taxon>
        <taxon>Gnathifera</taxon>
        <taxon>Rotifera</taxon>
        <taxon>Eurotatoria</taxon>
        <taxon>Bdelloidea</taxon>
        <taxon>Philodinida</taxon>
        <taxon>Philodinidae</taxon>
        <taxon>Rotaria</taxon>
    </lineage>
</organism>
<gene>
    <name evidence="2" type="ORF">BYL167_LOCUS11603</name>
</gene>
<evidence type="ECO:0000313" key="3">
    <source>
        <dbReference type="Proteomes" id="UP000681967"/>
    </source>
</evidence>
<sequence>MANVFHRNLTIINSKPSLNAPKVIKVSRLQEPHAIVTPKQQQTKIGMFYTKVAPIKHPPSKDERLMSNNLRSHFPNTPSNITIIKVNHKKWQTDDLQYPAEQKQTDFSMKRTDETKPYISSNNLGMPLPKTKKLAVLSEDPIYQNNDIDKSITPETRISSQSIGSYASQFRVDHDYKQKPKTNQKYCYGLLQYSRACIVWSTMFAVLLVIVDISVILVVSLIKSNGTTLTSTTSTTINVTTATASTPVGTCSASSSGIIYNTLYIGNTSSTWTSITRNFTALSANSTLVMVIKASTNYGWFLDDFSVEDSSGNEMLTNGNFENGTLTNGWISTHCEDLYCANITNSGCSGGSGLCYDVTCDTVQALQQTFPTTPTNAYTFSFQIKWVGSNGSTNNNWLSYSIS</sequence>
<keyword evidence="1" id="KW-0812">Transmembrane</keyword>
<dbReference type="Gene3D" id="2.60.120.260">
    <property type="entry name" value="Galactose-binding domain-like"/>
    <property type="match status" value="1"/>
</dbReference>
<proteinExistence type="predicted"/>
<accession>A0A8S2MM21</accession>
<keyword evidence="1" id="KW-0472">Membrane</keyword>
<name>A0A8S2MM21_9BILA</name>
<evidence type="ECO:0000256" key="1">
    <source>
        <dbReference type="SAM" id="Phobius"/>
    </source>
</evidence>
<evidence type="ECO:0000313" key="2">
    <source>
        <dbReference type="EMBL" id="CAF3962113.1"/>
    </source>
</evidence>
<reference evidence="2" key="1">
    <citation type="submission" date="2021-02" db="EMBL/GenBank/DDBJ databases">
        <authorList>
            <person name="Nowell W R."/>
        </authorList>
    </citation>
    <scope>NUCLEOTIDE SEQUENCE</scope>
</reference>
<dbReference type="EMBL" id="CAJOBH010003687">
    <property type="protein sequence ID" value="CAF3962113.1"/>
    <property type="molecule type" value="Genomic_DNA"/>
</dbReference>
<dbReference type="Proteomes" id="UP000681967">
    <property type="component" value="Unassembled WGS sequence"/>
</dbReference>
<protein>
    <submittedName>
        <fullName evidence="2">Uncharacterized protein</fullName>
    </submittedName>
</protein>